<evidence type="ECO:0000256" key="1">
    <source>
        <dbReference type="SAM" id="MobiDB-lite"/>
    </source>
</evidence>
<dbReference type="KEGG" id="snw:BBN63_09925"/>
<evidence type="ECO:0000313" key="2">
    <source>
        <dbReference type="EMBL" id="AQU66520.1"/>
    </source>
</evidence>
<dbReference type="EMBL" id="CP018047">
    <property type="protein sequence ID" value="AQU66520.1"/>
    <property type="molecule type" value="Genomic_DNA"/>
</dbReference>
<sequence length="477" mass="52374">MSGLLTIFRNVIESELGNGSIELPVVADLGFSWRPDKQHFFPRGAEHSVYPHWMSTSDAVPVEAGRTELMRELTWIRSAVARAGELDDEERAELRRGVESLAGPYEEYFTRWFEEHDVDWVCAVNMTLSDAVPVTLGLHRAAARRWPPGVPGGVLFWDHDLFGTCAIFEDGARVYPASPNEFTPVPGTHPCHRWAVISPALADEVKGYPTELEATTLPNVLPTLGPREPGDRHASFLAQHQLAPDRPLLLVPVRVFQVKGVEIAVSMFAEMKRICEERGTPAPCLLVFGSLAEDPPYARKVVSVVQELNVQDDVVFLDGVPLSSHQDAEGRWRLDEIDLLGLCRDSGGAVLFTPNTSDVESVGLGPALAAIAEVPCAVTEYDCFEDIYGTRSSCVRVRDSTAIPAAADRLLDLMAKNQQGDFAVREALKRDKEQVLRSFDPNPWRKLLQEMANEVSGSGSGGKSDGKTHGTDSGTSY</sequence>
<dbReference type="OrthoDB" id="4010842at2"/>
<dbReference type="Proteomes" id="UP000189677">
    <property type="component" value="Chromosome"/>
</dbReference>
<proteinExistence type="predicted"/>
<reference evidence="2 3" key="1">
    <citation type="submission" date="2016-11" db="EMBL/GenBank/DDBJ databases">
        <title>Complete genome sequence of Streptomyces niveus SCSIO 3406.</title>
        <authorList>
            <person name="Zhu Q."/>
            <person name="Cheng W."/>
            <person name="Song Y."/>
            <person name="Li Q."/>
            <person name="Ju J."/>
        </authorList>
    </citation>
    <scope>NUCLEOTIDE SEQUENCE [LARGE SCALE GENOMIC DNA]</scope>
    <source>
        <strain evidence="2 3">SCSIO 3406</strain>
    </source>
</reference>
<accession>A0A1U9QQQ8</accession>
<dbReference type="SUPFAM" id="SSF53756">
    <property type="entry name" value="UDP-Glycosyltransferase/glycogen phosphorylase"/>
    <property type="match status" value="1"/>
</dbReference>
<keyword evidence="3" id="KW-1185">Reference proteome</keyword>
<organism evidence="2 3">
    <name type="scientific">Streptomyces niveus</name>
    <name type="common">Streptomyces spheroides</name>
    <dbReference type="NCBI Taxonomy" id="193462"/>
    <lineage>
        <taxon>Bacteria</taxon>
        <taxon>Bacillati</taxon>
        <taxon>Actinomycetota</taxon>
        <taxon>Actinomycetes</taxon>
        <taxon>Kitasatosporales</taxon>
        <taxon>Streptomycetaceae</taxon>
        <taxon>Streptomyces</taxon>
    </lineage>
</organism>
<feature type="region of interest" description="Disordered" evidence="1">
    <location>
        <begin position="450"/>
        <end position="477"/>
    </location>
</feature>
<dbReference type="RefSeq" id="WP_078075054.1">
    <property type="nucleotide sequence ID" value="NZ_CP018047.1"/>
</dbReference>
<gene>
    <name evidence="2" type="ORF">BBN63_09925</name>
</gene>
<name>A0A1U9QQQ8_STRNV</name>
<evidence type="ECO:0000313" key="3">
    <source>
        <dbReference type="Proteomes" id="UP000189677"/>
    </source>
</evidence>
<dbReference type="AlphaFoldDB" id="A0A1U9QQQ8"/>
<evidence type="ECO:0008006" key="4">
    <source>
        <dbReference type="Google" id="ProtNLM"/>
    </source>
</evidence>
<dbReference type="Gene3D" id="3.40.50.2000">
    <property type="entry name" value="Glycogen Phosphorylase B"/>
    <property type="match status" value="1"/>
</dbReference>
<protein>
    <recommendedName>
        <fullName evidence="4">Glycosyl transferase family 1 domain-containing protein</fullName>
    </recommendedName>
</protein>